<dbReference type="InterPro" id="IPR048846">
    <property type="entry name" value="PaaX-like_central"/>
</dbReference>
<organism evidence="3 4">
    <name type="scientific">Paenibacillus plantiphilus</name>
    <dbReference type="NCBI Taxonomy" id="2905650"/>
    <lineage>
        <taxon>Bacteria</taxon>
        <taxon>Bacillati</taxon>
        <taxon>Bacillota</taxon>
        <taxon>Bacilli</taxon>
        <taxon>Bacillales</taxon>
        <taxon>Paenibacillaceae</taxon>
        <taxon>Paenibacillus</taxon>
    </lineage>
</organism>
<dbReference type="EMBL" id="CAKMMF010000037">
    <property type="protein sequence ID" value="CAH1221884.1"/>
    <property type="molecule type" value="Genomic_DNA"/>
</dbReference>
<dbReference type="Pfam" id="PF08223">
    <property type="entry name" value="PaaX_C"/>
    <property type="match status" value="1"/>
</dbReference>
<name>A0ABM9CS16_9BACL</name>
<dbReference type="RefSeq" id="WP_236345800.1">
    <property type="nucleotide sequence ID" value="NZ_CAKMMF010000037.1"/>
</dbReference>
<dbReference type="Proteomes" id="UP000838686">
    <property type="component" value="Unassembled WGS sequence"/>
</dbReference>
<dbReference type="Gene3D" id="3.30.70.2650">
    <property type="match status" value="1"/>
</dbReference>
<evidence type="ECO:0000313" key="3">
    <source>
        <dbReference type="EMBL" id="CAH1221884.1"/>
    </source>
</evidence>
<feature type="domain" description="Transcriptional repressor PaaX-like central Cas2-like" evidence="2">
    <location>
        <begin position="80"/>
        <end position="160"/>
    </location>
</feature>
<dbReference type="InterPro" id="IPR011965">
    <property type="entry name" value="PaaX_trns_reg"/>
</dbReference>
<keyword evidence="4" id="KW-1185">Reference proteome</keyword>
<dbReference type="InterPro" id="IPR013225">
    <property type="entry name" value="PaaX_C"/>
</dbReference>
<accession>A0ABM9CS16</accession>
<dbReference type="PANTHER" id="PTHR30319:SF1">
    <property type="entry name" value="TRANSCRIPTIONAL REPRESSOR PAAX"/>
    <property type="match status" value="1"/>
</dbReference>
<protein>
    <submittedName>
        <fullName evidence="3">Transcriptional repressor PaaX</fullName>
    </submittedName>
</protein>
<dbReference type="PIRSF" id="PIRSF020623">
    <property type="entry name" value="PaaX"/>
    <property type="match status" value="1"/>
</dbReference>
<sequence>MLSIDKQMLFLLTCVPSITVQRFIEIYTARGYSQQSVRNVVSRLKGLGYIEAVERSNYSITEHGRRTLTAIAGKGFNYGNQWDGQWQLVTFEIPDSERSKRYQLRNALINLGFAALYKNTYISPWNYVDEVERLTANLELADNVTQMKGTFQHFSMTPELAAKMWNLEDVRAAQNEKLRWFHEEFVPEIERLKGEGDALQLFISYLELGEMMSAYVILDPMLPAQLLPPDWKGQQLLDSLYRTFSVLHHEVPEDAYYYPLMKG</sequence>
<evidence type="ECO:0000259" key="2">
    <source>
        <dbReference type="Pfam" id="PF20803"/>
    </source>
</evidence>
<feature type="domain" description="Transcriptional repressor PaaX-like C-terminal" evidence="1">
    <location>
        <begin position="165"/>
        <end position="236"/>
    </location>
</feature>
<dbReference type="PANTHER" id="PTHR30319">
    <property type="entry name" value="PHENYLACETIC ACID REGULATOR-RELATED TRANSCRIPTIONAL REPRESSOR"/>
    <property type="match status" value="1"/>
</dbReference>
<comment type="caution">
    <text evidence="3">The sequence shown here is derived from an EMBL/GenBank/DDBJ whole genome shotgun (WGS) entry which is preliminary data.</text>
</comment>
<gene>
    <name evidence="3" type="primary">paaX</name>
    <name evidence="3" type="ORF">PAECIP111893_04797</name>
</gene>
<dbReference type="Gene3D" id="1.20.58.1460">
    <property type="match status" value="1"/>
</dbReference>
<proteinExistence type="predicted"/>
<dbReference type="InterPro" id="IPR036388">
    <property type="entry name" value="WH-like_DNA-bd_sf"/>
</dbReference>
<dbReference type="Pfam" id="PF20803">
    <property type="entry name" value="PaaX_M"/>
    <property type="match status" value="1"/>
</dbReference>
<reference evidence="3" key="1">
    <citation type="submission" date="2022-01" db="EMBL/GenBank/DDBJ databases">
        <authorList>
            <person name="Criscuolo A."/>
        </authorList>
    </citation>
    <scope>NUCLEOTIDE SEQUENCE</scope>
    <source>
        <strain evidence="3">CIP111893</strain>
    </source>
</reference>
<evidence type="ECO:0000313" key="4">
    <source>
        <dbReference type="Proteomes" id="UP000838686"/>
    </source>
</evidence>
<dbReference type="SUPFAM" id="SSF46785">
    <property type="entry name" value="Winged helix' DNA-binding domain"/>
    <property type="match status" value="1"/>
</dbReference>
<evidence type="ECO:0000259" key="1">
    <source>
        <dbReference type="Pfam" id="PF08223"/>
    </source>
</evidence>
<dbReference type="InterPro" id="IPR036390">
    <property type="entry name" value="WH_DNA-bd_sf"/>
</dbReference>
<dbReference type="Gene3D" id="1.10.10.10">
    <property type="entry name" value="Winged helix-like DNA-binding domain superfamily/Winged helix DNA-binding domain"/>
    <property type="match status" value="1"/>
</dbReference>